<protein>
    <submittedName>
        <fullName evidence="1">Uncharacterized protein</fullName>
    </submittedName>
</protein>
<name>X6LEH2_RETFI</name>
<evidence type="ECO:0000313" key="1">
    <source>
        <dbReference type="EMBL" id="ETN99775.1"/>
    </source>
</evidence>
<sequence>MITFFSCCVLIDAFLYIYHCILQKCSIAATIFKKEFYHELLQKQSCSTIQKIQHLKYLVIYFDIWIQFSLIMLFKSLKNIECNYFNFLKQQSKIEHIIQWLHSIKSNKFNITLFFLIKTFK</sequence>
<dbReference type="Proteomes" id="UP000023152">
    <property type="component" value="Unassembled WGS sequence"/>
</dbReference>
<gene>
    <name evidence="1" type="ORF">RFI_37692</name>
</gene>
<reference evidence="1 2" key="1">
    <citation type="journal article" date="2013" name="Curr. Biol.">
        <title>The Genome of the Foraminiferan Reticulomyxa filosa.</title>
        <authorList>
            <person name="Glockner G."/>
            <person name="Hulsmann N."/>
            <person name="Schleicher M."/>
            <person name="Noegel A.A."/>
            <person name="Eichinger L."/>
            <person name="Gallinger C."/>
            <person name="Pawlowski J."/>
            <person name="Sierra R."/>
            <person name="Euteneuer U."/>
            <person name="Pillet L."/>
            <person name="Moustafa A."/>
            <person name="Platzer M."/>
            <person name="Groth M."/>
            <person name="Szafranski K."/>
            <person name="Schliwa M."/>
        </authorList>
    </citation>
    <scope>NUCLEOTIDE SEQUENCE [LARGE SCALE GENOMIC DNA]</scope>
</reference>
<evidence type="ECO:0000313" key="2">
    <source>
        <dbReference type="Proteomes" id="UP000023152"/>
    </source>
</evidence>
<dbReference type="EMBL" id="ASPP01042960">
    <property type="protein sequence ID" value="ETN99775.1"/>
    <property type="molecule type" value="Genomic_DNA"/>
</dbReference>
<dbReference type="AlphaFoldDB" id="X6LEH2"/>
<comment type="caution">
    <text evidence="1">The sequence shown here is derived from an EMBL/GenBank/DDBJ whole genome shotgun (WGS) entry which is preliminary data.</text>
</comment>
<proteinExistence type="predicted"/>
<organism evidence="1 2">
    <name type="scientific">Reticulomyxa filosa</name>
    <dbReference type="NCBI Taxonomy" id="46433"/>
    <lineage>
        <taxon>Eukaryota</taxon>
        <taxon>Sar</taxon>
        <taxon>Rhizaria</taxon>
        <taxon>Retaria</taxon>
        <taxon>Foraminifera</taxon>
        <taxon>Monothalamids</taxon>
        <taxon>Reticulomyxidae</taxon>
        <taxon>Reticulomyxa</taxon>
    </lineage>
</organism>
<accession>X6LEH2</accession>
<keyword evidence="2" id="KW-1185">Reference proteome</keyword>